<feature type="signal peptide" evidence="1">
    <location>
        <begin position="1"/>
        <end position="18"/>
    </location>
</feature>
<reference evidence="2 3" key="1">
    <citation type="journal article" date="2019" name="Nat. Ecol. Evol.">
        <title>Megaphylogeny resolves global patterns of mushroom evolution.</title>
        <authorList>
            <person name="Varga T."/>
            <person name="Krizsan K."/>
            <person name="Foldi C."/>
            <person name="Dima B."/>
            <person name="Sanchez-Garcia M."/>
            <person name="Sanchez-Ramirez S."/>
            <person name="Szollosi G.J."/>
            <person name="Szarkandi J.G."/>
            <person name="Papp V."/>
            <person name="Albert L."/>
            <person name="Andreopoulos W."/>
            <person name="Angelini C."/>
            <person name="Antonin V."/>
            <person name="Barry K.W."/>
            <person name="Bougher N.L."/>
            <person name="Buchanan P."/>
            <person name="Buyck B."/>
            <person name="Bense V."/>
            <person name="Catcheside P."/>
            <person name="Chovatia M."/>
            <person name="Cooper J."/>
            <person name="Damon W."/>
            <person name="Desjardin D."/>
            <person name="Finy P."/>
            <person name="Geml J."/>
            <person name="Haridas S."/>
            <person name="Hughes K."/>
            <person name="Justo A."/>
            <person name="Karasinski D."/>
            <person name="Kautmanova I."/>
            <person name="Kiss B."/>
            <person name="Kocsube S."/>
            <person name="Kotiranta H."/>
            <person name="LaButti K.M."/>
            <person name="Lechner B.E."/>
            <person name="Liimatainen K."/>
            <person name="Lipzen A."/>
            <person name="Lukacs Z."/>
            <person name="Mihaltcheva S."/>
            <person name="Morgado L.N."/>
            <person name="Niskanen T."/>
            <person name="Noordeloos M.E."/>
            <person name="Ohm R.A."/>
            <person name="Ortiz-Santana B."/>
            <person name="Ovrebo C."/>
            <person name="Racz N."/>
            <person name="Riley R."/>
            <person name="Savchenko A."/>
            <person name="Shiryaev A."/>
            <person name="Soop K."/>
            <person name="Spirin V."/>
            <person name="Szebenyi C."/>
            <person name="Tomsovsky M."/>
            <person name="Tulloss R.E."/>
            <person name="Uehling J."/>
            <person name="Grigoriev I.V."/>
            <person name="Vagvolgyi C."/>
            <person name="Papp T."/>
            <person name="Martin F.M."/>
            <person name="Miettinen O."/>
            <person name="Hibbett D.S."/>
            <person name="Nagy L.G."/>
        </authorList>
    </citation>
    <scope>NUCLEOTIDE SEQUENCE [LARGE SCALE GENOMIC DNA]</scope>
    <source>
        <strain evidence="2 3">OMC1185</strain>
    </source>
</reference>
<dbReference type="InterPro" id="IPR045469">
    <property type="entry name" value="Nis1"/>
</dbReference>
<name>A0A5C3MZD2_9AGAM</name>
<evidence type="ECO:0000256" key="1">
    <source>
        <dbReference type="SAM" id="SignalP"/>
    </source>
</evidence>
<evidence type="ECO:0000313" key="2">
    <source>
        <dbReference type="EMBL" id="TFK49566.1"/>
    </source>
</evidence>
<organism evidence="2 3">
    <name type="scientific">Heliocybe sulcata</name>
    <dbReference type="NCBI Taxonomy" id="5364"/>
    <lineage>
        <taxon>Eukaryota</taxon>
        <taxon>Fungi</taxon>
        <taxon>Dikarya</taxon>
        <taxon>Basidiomycota</taxon>
        <taxon>Agaricomycotina</taxon>
        <taxon>Agaricomycetes</taxon>
        <taxon>Gloeophyllales</taxon>
        <taxon>Gloeophyllaceae</taxon>
        <taxon>Heliocybe</taxon>
    </lineage>
</organism>
<dbReference type="Pfam" id="PF19271">
    <property type="entry name" value="Nis1"/>
    <property type="match status" value="1"/>
</dbReference>
<gene>
    <name evidence="2" type="ORF">OE88DRAFT_1662087</name>
</gene>
<dbReference type="AlphaFoldDB" id="A0A5C3MZD2"/>
<dbReference type="EMBL" id="ML213515">
    <property type="protein sequence ID" value="TFK49566.1"/>
    <property type="molecule type" value="Genomic_DNA"/>
</dbReference>
<protein>
    <recommendedName>
        <fullName evidence="4">Secreted protein</fullName>
    </recommendedName>
</protein>
<dbReference type="OrthoDB" id="2841294at2759"/>
<evidence type="ECO:0000313" key="3">
    <source>
        <dbReference type="Proteomes" id="UP000305948"/>
    </source>
</evidence>
<feature type="chain" id="PRO_5022827383" description="Secreted protein" evidence="1">
    <location>
        <begin position="19"/>
        <end position="144"/>
    </location>
</feature>
<sequence>MMFKSVFVLACLAASAMAQSIDIGAPANGSLVSSGTNIVVEVDRPDTLTGSQEVAIVIAIRSCFGGVCANPADVLGSILYTGSFNPAFTSEPGTGSKPPHQNISVAIPSTLQSGPATLSVTHLSLVGAGPFPLFEIKNVTLNVA</sequence>
<dbReference type="Proteomes" id="UP000305948">
    <property type="component" value="Unassembled WGS sequence"/>
</dbReference>
<keyword evidence="1" id="KW-0732">Signal</keyword>
<keyword evidence="3" id="KW-1185">Reference proteome</keyword>
<proteinExistence type="predicted"/>
<evidence type="ECO:0008006" key="4">
    <source>
        <dbReference type="Google" id="ProtNLM"/>
    </source>
</evidence>
<accession>A0A5C3MZD2</accession>